<evidence type="ECO:0000256" key="3">
    <source>
        <dbReference type="ARBA" id="ARBA00022448"/>
    </source>
</evidence>
<dbReference type="SUPFAM" id="SSF52540">
    <property type="entry name" value="P-loop containing nucleoside triphosphate hydrolases"/>
    <property type="match status" value="1"/>
</dbReference>
<dbReference type="Proteomes" id="UP001437460">
    <property type="component" value="Unassembled WGS sequence"/>
</dbReference>
<name>A0ABV1HLS2_9FIRM</name>
<evidence type="ECO:0000259" key="8">
    <source>
        <dbReference type="PROSITE" id="PS50893"/>
    </source>
</evidence>
<dbReference type="NCBIfam" id="TIGR01727">
    <property type="entry name" value="oligo_HPY"/>
    <property type="match status" value="1"/>
</dbReference>
<dbReference type="InterPro" id="IPR003593">
    <property type="entry name" value="AAA+_ATPase"/>
</dbReference>
<comment type="similarity">
    <text evidence="2">Belongs to the ABC transporter superfamily.</text>
</comment>
<keyword evidence="4" id="KW-1003">Cell membrane</keyword>
<organism evidence="9 10">
    <name type="scientific">Ventrimonas faecis</name>
    <dbReference type="NCBI Taxonomy" id="3133170"/>
    <lineage>
        <taxon>Bacteria</taxon>
        <taxon>Bacillati</taxon>
        <taxon>Bacillota</taxon>
        <taxon>Clostridia</taxon>
        <taxon>Lachnospirales</taxon>
        <taxon>Lachnospiraceae</taxon>
        <taxon>Ventrimonas</taxon>
    </lineage>
</organism>
<proteinExistence type="inferred from homology"/>
<keyword evidence="3" id="KW-0813">Transport</keyword>
<dbReference type="PANTHER" id="PTHR43297">
    <property type="entry name" value="OLIGOPEPTIDE TRANSPORT ATP-BINDING PROTEIN APPD"/>
    <property type="match status" value="1"/>
</dbReference>
<dbReference type="PANTHER" id="PTHR43297:SF2">
    <property type="entry name" value="DIPEPTIDE TRANSPORT ATP-BINDING PROTEIN DPPD"/>
    <property type="match status" value="1"/>
</dbReference>
<gene>
    <name evidence="9" type="ORF">WMO41_07015</name>
</gene>
<comment type="subcellular location">
    <subcellularLocation>
        <location evidence="1">Cell membrane</location>
        <topology evidence="1">Peripheral membrane protein</topology>
    </subcellularLocation>
</comment>
<accession>A0ABV1HLS2</accession>
<evidence type="ECO:0000256" key="1">
    <source>
        <dbReference type="ARBA" id="ARBA00004202"/>
    </source>
</evidence>
<dbReference type="EMBL" id="JBBMFJ010000011">
    <property type="protein sequence ID" value="MEQ2562913.1"/>
    <property type="molecule type" value="Genomic_DNA"/>
</dbReference>
<sequence>MSETIKVETTKDASGKNILEIKNMHTWFHMDSGIVKSVDGVDIELKEGSTLGIVGESGSGKSVTALSVMGLLMGTTGKIEEGQILLDGKDIVHISNEERRKLRGSKISMIFQEPMTSLNPVMKIGDQIMEAILMHQKVSKKEAEEKAIEMLRMTGLPRVEKMMKEYPFQLSGGQRQRVMIAMALVCNPEILIADEPTTALDVTIQAQILDLMNKLKKEIGTSILFITHDLGVVAEVCDQVVVMYCGRVVEKGSVYDIFDNPSHPYTEGLLNSIPKLGEHVDELESIPGNVPNPKYMPKGCKFAPRCKYAFDRCREEEPGFTDLGNGHQSRCWRCVKEGGKD</sequence>
<evidence type="ECO:0000256" key="4">
    <source>
        <dbReference type="ARBA" id="ARBA00022475"/>
    </source>
</evidence>
<evidence type="ECO:0000256" key="7">
    <source>
        <dbReference type="ARBA" id="ARBA00023136"/>
    </source>
</evidence>
<evidence type="ECO:0000256" key="5">
    <source>
        <dbReference type="ARBA" id="ARBA00022741"/>
    </source>
</evidence>
<evidence type="ECO:0000256" key="6">
    <source>
        <dbReference type="ARBA" id="ARBA00022840"/>
    </source>
</evidence>
<dbReference type="SMART" id="SM00382">
    <property type="entry name" value="AAA"/>
    <property type="match status" value="1"/>
</dbReference>
<reference evidence="9 10" key="1">
    <citation type="submission" date="2024-03" db="EMBL/GenBank/DDBJ databases">
        <title>Human intestinal bacterial collection.</title>
        <authorList>
            <person name="Pauvert C."/>
            <person name="Hitch T.C.A."/>
            <person name="Clavel T."/>
        </authorList>
    </citation>
    <scope>NUCLEOTIDE SEQUENCE [LARGE SCALE GENOMIC DNA]</scope>
    <source>
        <strain evidence="9 10">CLA-AP-H27</strain>
    </source>
</reference>
<dbReference type="GO" id="GO:0005524">
    <property type="term" value="F:ATP binding"/>
    <property type="evidence" value="ECO:0007669"/>
    <property type="project" value="UniProtKB-KW"/>
</dbReference>
<dbReference type="InterPro" id="IPR003439">
    <property type="entry name" value="ABC_transporter-like_ATP-bd"/>
</dbReference>
<dbReference type="InterPro" id="IPR050388">
    <property type="entry name" value="ABC_Ni/Peptide_Import"/>
</dbReference>
<dbReference type="Pfam" id="PF00005">
    <property type="entry name" value="ABC_tran"/>
    <property type="match status" value="1"/>
</dbReference>
<dbReference type="Gene3D" id="3.40.50.300">
    <property type="entry name" value="P-loop containing nucleotide triphosphate hydrolases"/>
    <property type="match status" value="1"/>
</dbReference>
<dbReference type="CDD" id="cd03257">
    <property type="entry name" value="ABC_NikE_OppD_transporters"/>
    <property type="match status" value="1"/>
</dbReference>
<protein>
    <submittedName>
        <fullName evidence="9">ABC transporter ATP-binding protein</fullName>
    </submittedName>
</protein>
<dbReference type="InterPro" id="IPR013563">
    <property type="entry name" value="Oligopep_ABC_C"/>
</dbReference>
<dbReference type="Pfam" id="PF08352">
    <property type="entry name" value="oligo_HPY"/>
    <property type="match status" value="1"/>
</dbReference>
<comment type="caution">
    <text evidence="9">The sequence shown here is derived from an EMBL/GenBank/DDBJ whole genome shotgun (WGS) entry which is preliminary data.</text>
</comment>
<evidence type="ECO:0000313" key="10">
    <source>
        <dbReference type="Proteomes" id="UP001437460"/>
    </source>
</evidence>
<evidence type="ECO:0000256" key="2">
    <source>
        <dbReference type="ARBA" id="ARBA00005417"/>
    </source>
</evidence>
<dbReference type="RefSeq" id="WP_349229140.1">
    <property type="nucleotide sequence ID" value="NZ_JBBMFJ010000011.1"/>
</dbReference>
<dbReference type="PROSITE" id="PS00211">
    <property type="entry name" value="ABC_TRANSPORTER_1"/>
    <property type="match status" value="1"/>
</dbReference>
<evidence type="ECO:0000313" key="9">
    <source>
        <dbReference type="EMBL" id="MEQ2562913.1"/>
    </source>
</evidence>
<keyword evidence="5" id="KW-0547">Nucleotide-binding</keyword>
<dbReference type="PROSITE" id="PS50893">
    <property type="entry name" value="ABC_TRANSPORTER_2"/>
    <property type="match status" value="1"/>
</dbReference>
<feature type="domain" description="ABC transporter" evidence="8">
    <location>
        <begin position="19"/>
        <end position="270"/>
    </location>
</feature>
<keyword evidence="6 9" id="KW-0067">ATP-binding</keyword>
<dbReference type="InterPro" id="IPR017871">
    <property type="entry name" value="ABC_transporter-like_CS"/>
</dbReference>
<keyword evidence="10" id="KW-1185">Reference proteome</keyword>
<dbReference type="InterPro" id="IPR027417">
    <property type="entry name" value="P-loop_NTPase"/>
</dbReference>
<keyword evidence="7" id="KW-0472">Membrane</keyword>